<protein>
    <submittedName>
        <fullName evidence="3">Selenoprotein M-like</fullName>
    </submittedName>
</protein>
<feature type="region of interest" description="Disordered" evidence="1">
    <location>
        <begin position="64"/>
        <end position="85"/>
    </location>
</feature>
<organism evidence="3 4">
    <name type="scientific">Homarus americanus</name>
    <name type="common">American lobster</name>
    <dbReference type="NCBI Taxonomy" id="6706"/>
    <lineage>
        <taxon>Eukaryota</taxon>
        <taxon>Metazoa</taxon>
        <taxon>Ecdysozoa</taxon>
        <taxon>Arthropoda</taxon>
        <taxon>Crustacea</taxon>
        <taxon>Multicrustacea</taxon>
        <taxon>Malacostraca</taxon>
        <taxon>Eumalacostraca</taxon>
        <taxon>Eucarida</taxon>
        <taxon>Decapoda</taxon>
        <taxon>Pleocyemata</taxon>
        <taxon>Astacidea</taxon>
        <taxon>Nephropoidea</taxon>
        <taxon>Nephropidae</taxon>
        <taxon>Homarus</taxon>
    </lineage>
</organism>
<evidence type="ECO:0000256" key="2">
    <source>
        <dbReference type="SAM" id="SignalP"/>
    </source>
</evidence>
<dbReference type="Gene3D" id="3.40.30.50">
    <property type="entry name" value="Sep15/SelM thioredoxin-like domain, active-site redox motif"/>
    <property type="match status" value="1"/>
</dbReference>
<dbReference type="EMBL" id="JAHLQT010028706">
    <property type="protein sequence ID" value="KAG7161907.1"/>
    <property type="molecule type" value="Genomic_DNA"/>
</dbReference>
<dbReference type="InterPro" id="IPR038219">
    <property type="entry name" value="Sep15/SelM_sf"/>
</dbReference>
<accession>A0A8J5JPJ6</accession>
<sequence>MAIRGLRIALLLGAVCVATGEVEDVEDKEIVRARLEVVERVPLEKFNREECNQVLLKKGFYKKSDKDEEVPEEFRTGPYKEKEEL</sequence>
<feature type="signal peptide" evidence="2">
    <location>
        <begin position="1"/>
        <end position="20"/>
    </location>
</feature>
<keyword evidence="4" id="KW-1185">Reference proteome</keyword>
<comment type="caution">
    <text evidence="3">The sequence shown here is derived from an EMBL/GenBank/DDBJ whole genome shotgun (WGS) entry which is preliminary data.</text>
</comment>
<reference evidence="3" key="1">
    <citation type="journal article" date="2021" name="Sci. Adv.">
        <title>The American lobster genome reveals insights on longevity, neural, and immune adaptations.</title>
        <authorList>
            <person name="Polinski J.M."/>
            <person name="Zimin A.V."/>
            <person name="Clark K.F."/>
            <person name="Kohn A.B."/>
            <person name="Sadowski N."/>
            <person name="Timp W."/>
            <person name="Ptitsyn A."/>
            <person name="Khanna P."/>
            <person name="Romanova D.Y."/>
            <person name="Williams P."/>
            <person name="Greenwood S.J."/>
            <person name="Moroz L.L."/>
            <person name="Walt D.R."/>
            <person name="Bodnar A.G."/>
        </authorList>
    </citation>
    <scope>NUCLEOTIDE SEQUENCE</scope>
    <source>
        <strain evidence="3">GMGI-L3</strain>
    </source>
</reference>
<dbReference type="AlphaFoldDB" id="A0A8J5JPJ6"/>
<dbReference type="SUPFAM" id="SSF52833">
    <property type="entry name" value="Thioredoxin-like"/>
    <property type="match status" value="1"/>
</dbReference>
<name>A0A8J5JPJ6_HOMAM</name>
<evidence type="ECO:0000256" key="1">
    <source>
        <dbReference type="SAM" id="MobiDB-lite"/>
    </source>
</evidence>
<dbReference type="InterPro" id="IPR036249">
    <property type="entry name" value="Thioredoxin-like_sf"/>
</dbReference>
<proteinExistence type="predicted"/>
<feature type="chain" id="PRO_5035248043" evidence="2">
    <location>
        <begin position="21"/>
        <end position="85"/>
    </location>
</feature>
<keyword evidence="2" id="KW-0732">Signal</keyword>
<evidence type="ECO:0000313" key="3">
    <source>
        <dbReference type="EMBL" id="KAG7161907.1"/>
    </source>
</evidence>
<dbReference type="Proteomes" id="UP000747542">
    <property type="component" value="Unassembled WGS sequence"/>
</dbReference>
<gene>
    <name evidence="3" type="primary">Selenom-L</name>
    <name evidence="3" type="ORF">Hamer_G019920</name>
</gene>
<evidence type="ECO:0000313" key="4">
    <source>
        <dbReference type="Proteomes" id="UP000747542"/>
    </source>
</evidence>